<evidence type="ECO:0000313" key="4">
    <source>
        <dbReference type="Proteomes" id="UP000008827"/>
    </source>
</evidence>
<keyword evidence="4" id="KW-1185">Reference proteome</keyword>
<keyword evidence="1" id="KW-0812">Transmembrane</keyword>
<feature type="transmembrane region" description="Helical" evidence="1">
    <location>
        <begin position="17"/>
        <end position="43"/>
    </location>
</feature>
<dbReference type="Gramene" id="KRH64432">
    <property type="protein sequence ID" value="KRH64432"/>
    <property type="gene ID" value="GLYMA_04G235300"/>
</dbReference>
<evidence type="ECO:0000313" key="2">
    <source>
        <dbReference type="EMBL" id="KRH64432.1"/>
    </source>
</evidence>
<organism evidence="2">
    <name type="scientific">Glycine max</name>
    <name type="common">Soybean</name>
    <name type="synonym">Glycine hispida</name>
    <dbReference type="NCBI Taxonomy" id="3847"/>
    <lineage>
        <taxon>Eukaryota</taxon>
        <taxon>Viridiplantae</taxon>
        <taxon>Streptophyta</taxon>
        <taxon>Embryophyta</taxon>
        <taxon>Tracheophyta</taxon>
        <taxon>Spermatophyta</taxon>
        <taxon>Magnoliopsida</taxon>
        <taxon>eudicotyledons</taxon>
        <taxon>Gunneridae</taxon>
        <taxon>Pentapetalae</taxon>
        <taxon>rosids</taxon>
        <taxon>fabids</taxon>
        <taxon>Fabales</taxon>
        <taxon>Fabaceae</taxon>
        <taxon>Papilionoideae</taxon>
        <taxon>50 kb inversion clade</taxon>
        <taxon>NPAAA clade</taxon>
        <taxon>indigoferoid/millettioid clade</taxon>
        <taxon>Phaseoleae</taxon>
        <taxon>Glycine</taxon>
        <taxon>Glycine subgen. Soja</taxon>
    </lineage>
</organism>
<reference evidence="2" key="3">
    <citation type="submission" date="2018-07" db="EMBL/GenBank/DDBJ databases">
        <title>WGS assembly of Glycine max.</title>
        <authorList>
            <person name="Schmutz J."/>
            <person name="Cannon S."/>
            <person name="Schlueter J."/>
            <person name="Ma J."/>
            <person name="Mitros T."/>
            <person name="Nelson W."/>
            <person name="Hyten D."/>
            <person name="Song Q."/>
            <person name="Thelen J."/>
            <person name="Cheng J."/>
            <person name="Xu D."/>
            <person name="Hellsten U."/>
            <person name="May G."/>
            <person name="Yu Y."/>
            <person name="Sakurai T."/>
            <person name="Umezawa T."/>
            <person name="Bhattacharyya M."/>
            <person name="Sandhu D."/>
            <person name="Valliyodan B."/>
            <person name="Lindquist E."/>
            <person name="Peto M."/>
            <person name="Grant D."/>
            <person name="Shu S."/>
            <person name="Goodstein D."/>
            <person name="Barry K."/>
            <person name="Futrell-Griggs M."/>
            <person name="Abernathy B."/>
            <person name="Du J."/>
            <person name="Tian Z."/>
            <person name="Zhu L."/>
            <person name="Gill N."/>
            <person name="Joshi T."/>
            <person name="Libault M."/>
            <person name="Sethuraman A."/>
            <person name="Zhang X."/>
            <person name="Shinozaki K."/>
            <person name="Nguyen H."/>
            <person name="Wing R."/>
            <person name="Cregan P."/>
            <person name="Specht J."/>
            <person name="Grimwood J."/>
            <person name="Rokhsar D."/>
            <person name="Stacey G."/>
            <person name="Shoemaker R."/>
            <person name="Jackson S."/>
        </authorList>
    </citation>
    <scope>NUCLEOTIDE SEQUENCE</scope>
    <source>
        <tissue evidence="2">Callus</tissue>
    </source>
</reference>
<keyword evidence="1" id="KW-1133">Transmembrane helix</keyword>
<protein>
    <submittedName>
        <fullName evidence="2 3">Uncharacterized protein</fullName>
    </submittedName>
</protein>
<gene>
    <name evidence="2" type="ORF">GLYMA_04G235300</name>
</gene>
<name>A0A0R0KBW8_SOYBN</name>
<reference evidence="2 3" key="1">
    <citation type="journal article" date="2010" name="Nature">
        <title>Genome sequence of the palaeopolyploid soybean.</title>
        <authorList>
            <person name="Schmutz J."/>
            <person name="Cannon S.B."/>
            <person name="Schlueter J."/>
            <person name="Ma J."/>
            <person name="Mitros T."/>
            <person name="Nelson W."/>
            <person name="Hyten D.L."/>
            <person name="Song Q."/>
            <person name="Thelen J.J."/>
            <person name="Cheng J."/>
            <person name="Xu D."/>
            <person name="Hellsten U."/>
            <person name="May G.D."/>
            <person name="Yu Y."/>
            <person name="Sakurai T."/>
            <person name="Umezawa T."/>
            <person name="Bhattacharyya M.K."/>
            <person name="Sandhu D."/>
            <person name="Valliyodan B."/>
            <person name="Lindquist E."/>
            <person name="Peto M."/>
            <person name="Grant D."/>
            <person name="Shu S."/>
            <person name="Goodstein D."/>
            <person name="Barry K."/>
            <person name="Futrell-Griggs M."/>
            <person name="Abernathy B."/>
            <person name="Du J."/>
            <person name="Tian Z."/>
            <person name="Zhu L."/>
            <person name="Gill N."/>
            <person name="Joshi T."/>
            <person name="Libault M."/>
            <person name="Sethuraman A."/>
            <person name="Zhang X.-C."/>
            <person name="Shinozaki K."/>
            <person name="Nguyen H.T."/>
            <person name="Wing R.A."/>
            <person name="Cregan P."/>
            <person name="Specht J."/>
            <person name="Grimwood J."/>
            <person name="Rokhsar D."/>
            <person name="Stacey G."/>
            <person name="Shoemaker R.C."/>
            <person name="Jackson S.A."/>
        </authorList>
    </citation>
    <scope>NUCLEOTIDE SEQUENCE</scope>
    <source>
        <strain evidence="3">cv. Williams 82</strain>
        <tissue evidence="2">Callus</tissue>
    </source>
</reference>
<dbReference type="Proteomes" id="UP000008827">
    <property type="component" value="Chromosome 4"/>
</dbReference>
<reference evidence="3" key="2">
    <citation type="submission" date="2018-02" db="UniProtKB">
        <authorList>
            <consortium name="EnsemblPlants"/>
        </authorList>
    </citation>
    <scope>IDENTIFICATION</scope>
    <source>
        <strain evidence="3">Williams 82</strain>
    </source>
</reference>
<sequence>MLHAVIFYPGFYRLMGVYLITFLCLHYFYKFNLFLITVLYLVISNRKSLTVMIHSKKFKQEPCLLYRFRFCIML</sequence>
<dbReference type="InParanoid" id="A0A0R0KBW8"/>
<keyword evidence="1" id="KW-0472">Membrane</keyword>
<evidence type="ECO:0000313" key="3">
    <source>
        <dbReference type="EnsemblPlants" id="KRH64432"/>
    </source>
</evidence>
<dbReference type="SMR" id="A0A0R0KBW8"/>
<proteinExistence type="predicted"/>
<dbReference type="EMBL" id="CM000837">
    <property type="protein sequence ID" value="KRH64432.1"/>
    <property type="molecule type" value="Genomic_DNA"/>
</dbReference>
<accession>A0A0R0KBW8</accession>
<dbReference type="AlphaFoldDB" id="A0A0R0KBW8"/>
<evidence type="ECO:0000256" key="1">
    <source>
        <dbReference type="SAM" id="Phobius"/>
    </source>
</evidence>
<dbReference type="EnsemblPlants" id="KRH64432">
    <property type="protein sequence ID" value="KRH64432"/>
    <property type="gene ID" value="GLYMA_04G235300"/>
</dbReference>